<dbReference type="SUPFAM" id="SSF52540">
    <property type="entry name" value="P-loop containing nucleoside triphosphate hydrolases"/>
    <property type="match status" value="1"/>
</dbReference>
<dbReference type="InterPro" id="IPR049945">
    <property type="entry name" value="AAA_22"/>
</dbReference>
<accession>A0A6C1DXV0</accession>
<name>A0A6C1DXV0_SACPS</name>
<dbReference type="Pfam" id="PF13401">
    <property type="entry name" value="AAA_22"/>
    <property type="match status" value="1"/>
</dbReference>
<organism evidence="7 8">
    <name type="scientific">Saccharomyces pastorianus</name>
    <name type="common">Lager yeast</name>
    <name type="synonym">Saccharomyces cerevisiae x Saccharomyces eubayanus</name>
    <dbReference type="NCBI Taxonomy" id="27292"/>
    <lineage>
        <taxon>Eukaryota</taxon>
        <taxon>Fungi</taxon>
        <taxon>Dikarya</taxon>
        <taxon>Ascomycota</taxon>
        <taxon>Saccharomycotina</taxon>
        <taxon>Saccharomycetes</taxon>
        <taxon>Saccharomycetales</taxon>
        <taxon>Saccharomycetaceae</taxon>
        <taxon>Saccharomyces</taxon>
    </lineage>
</organism>
<dbReference type="GO" id="GO:0005664">
    <property type="term" value="C:nuclear origin of replication recognition complex"/>
    <property type="evidence" value="ECO:0007669"/>
    <property type="project" value="TreeGrafter"/>
</dbReference>
<dbReference type="Gene3D" id="3.40.50.300">
    <property type="entry name" value="P-loop containing nucleotide triphosphate hydrolases"/>
    <property type="match status" value="1"/>
</dbReference>
<evidence type="ECO:0000313" key="8">
    <source>
        <dbReference type="Proteomes" id="UP000501346"/>
    </source>
</evidence>
<evidence type="ECO:0000259" key="6">
    <source>
        <dbReference type="Pfam" id="PF21639"/>
    </source>
</evidence>
<dbReference type="AlphaFoldDB" id="A0A6C1DXV0"/>
<dbReference type="InterPro" id="IPR048866">
    <property type="entry name" value="ORC5_lid"/>
</dbReference>
<keyword evidence="3" id="KW-0539">Nucleus</keyword>
<sequence>MNVTTPEVAFREYQTNCLASYISADPDITPSNLILQGYSGTGKTYTLKKYFNANPNLHAVWLEPVALVSWKPLLQAIARTVQYKLKTLYPNIPTTDYDPLQVEEPFLLVKTLHNIFVQYESLQEKTCLFLILDGFDSLQDLDAALFNKYIKLNELLPKDSKINIKFIYTMLETSFLQRYSTHCIPTVMFPRYNVDEVSTILVMSRCGELMEDSCLRKRIIEEQITDCTDDQFQNVAANFIHLIVQAFHSYTGNDIFALNDLIDFKWPKYVSRITKENIFEPLALYKSAIKLFLSTDDNLSENGQGESAITTNRDDLENSQTYDLSIISKYLLIASYICSYLEPRYDASIFSRKTRIIQGRAAYGRRKKKEVNPRYLQPSLFAIERLLAIFQAIFPIQGKAESGSLSALREESLMKANIEVFQNLSELHTLKLIATTMNKNIDYLSPKVRWKVNVPWEIIKEISESVHFNISDYFSDIHE</sequence>
<evidence type="ECO:0000259" key="5">
    <source>
        <dbReference type="Pfam" id="PF14630"/>
    </source>
</evidence>
<keyword evidence="8" id="KW-1185">Reference proteome</keyword>
<proteinExistence type="predicted"/>
<comment type="subcellular location">
    <subcellularLocation>
        <location evidence="1">Nucleus</location>
    </subcellularLocation>
</comment>
<evidence type="ECO:0000313" key="7">
    <source>
        <dbReference type="EMBL" id="QID81888.1"/>
    </source>
</evidence>
<evidence type="ECO:0000256" key="2">
    <source>
        <dbReference type="ARBA" id="ARBA00022705"/>
    </source>
</evidence>
<feature type="domain" description="ORC1/DEAH AAA+ ATPase" evidence="4">
    <location>
        <begin position="31"/>
        <end position="168"/>
    </location>
</feature>
<dbReference type="Pfam" id="PF21639">
    <property type="entry name" value="ORC5_lid"/>
    <property type="match status" value="1"/>
</dbReference>
<dbReference type="InterPro" id="IPR020796">
    <property type="entry name" value="ORC5"/>
</dbReference>
<keyword evidence="2" id="KW-0235">DNA replication</keyword>
<evidence type="ECO:0000256" key="1">
    <source>
        <dbReference type="ARBA" id="ARBA00004123"/>
    </source>
</evidence>
<dbReference type="PANTHER" id="PTHR12705:SF0">
    <property type="entry name" value="ORIGIN RECOGNITION COMPLEX SUBUNIT 5"/>
    <property type="match status" value="1"/>
</dbReference>
<dbReference type="Proteomes" id="UP000501346">
    <property type="component" value="Chromosome ScXIV"/>
</dbReference>
<dbReference type="Pfam" id="PF14630">
    <property type="entry name" value="ORC5_C"/>
    <property type="match status" value="1"/>
</dbReference>
<feature type="domain" description="Origin recognition complex subunit 5 C-terminal" evidence="5">
    <location>
        <begin position="324"/>
        <end position="474"/>
    </location>
</feature>
<dbReference type="GO" id="GO:0003688">
    <property type="term" value="F:DNA replication origin binding"/>
    <property type="evidence" value="ECO:0007669"/>
    <property type="project" value="TreeGrafter"/>
</dbReference>
<dbReference type="InterPro" id="IPR027417">
    <property type="entry name" value="P-loop_NTPase"/>
</dbReference>
<protein>
    <submittedName>
        <fullName evidence="7">Origin recognition complex subunit 5</fullName>
    </submittedName>
</protein>
<feature type="domain" description="ORC5 lid" evidence="6">
    <location>
        <begin position="237"/>
        <end position="292"/>
    </location>
</feature>
<evidence type="ECO:0000259" key="4">
    <source>
        <dbReference type="Pfam" id="PF13401"/>
    </source>
</evidence>
<reference evidence="7 8" key="1">
    <citation type="journal article" date="2019" name="BMC Genomics">
        <title>Chromosome level assembly and comparative genome analysis confirm lager-brewing yeasts originated from a single hybridization.</title>
        <authorList>
            <person name="Salazar A.N."/>
            <person name="Gorter de Vries A.R."/>
            <person name="van den Broek M."/>
            <person name="Brouwers N."/>
            <person name="de la Torre Cortes P."/>
            <person name="Kuijpers N.G.A."/>
            <person name="Daran J.G."/>
            <person name="Abeel T."/>
        </authorList>
    </citation>
    <scope>NUCLEOTIDE SEQUENCE [LARGE SCALE GENOMIC DNA]</scope>
    <source>
        <strain evidence="7 8">CBS 1483</strain>
    </source>
</reference>
<dbReference type="GO" id="GO:0006270">
    <property type="term" value="P:DNA replication initiation"/>
    <property type="evidence" value="ECO:0007669"/>
    <property type="project" value="TreeGrafter"/>
</dbReference>
<dbReference type="PANTHER" id="PTHR12705">
    <property type="entry name" value="ORIGIN RECOGNITION COMPLEX SUBUNIT 5"/>
    <property type="match status" value="1"/>
</dbReference>
<evidence type="ECO:0000256" key="3">
    <source>
        <dbReference type="ARBA" id="ARBA00023242"/>
    </source>
</evidence>
<dbReference type="InterPro" id="IPR047088">
    <property type="entry name" value="ORC5_C"/>
</dbReference>
<dbReference type="Gene3D" id="1.10.8.60">
    <property type="match status" value="1"/>
</dbReference>
<dbReference type="EMBL" id="CP048995">
    <property type="protein sequence ID" value="QID81888.1"/>
    <property type="molecule type" value="Genomic_DNA"/>
</dbReference>
<dbReference type="OrthoDB" id="365981at2759"/>
<gene>
    <name evidence="7" type="primary">ORC5_1</name>
    <name evidence="7" type="ORF">GRS66_004288</name>
</gene>